<feature type="chain" id="PRO_5037986430" description="PEP-CTERM sorting domain-containing protein" evidence="1">
    <location>
        <begin position="24"/>
        <end position="75"/>
    </location>
</feature>
<organism evidence="2 3">
    <name type="scientific">Primorskyibacter flagellatus</name>
    <dbReference type="NCBI Taxonomy" id="1387277"/>
    <lineage>
        <taxon>Bacteria</taxon>
        <taxon>Pseudomonadati</taxon>
        <taxon>Pseudomonadota</taxon>
        <taxon>Alphaproteobacteria</taxon>
        <taxon>Rhodobacterales</taxon>
        <taxon>Roseobacteraceae</taxon>
        <taxon>Primorskyibacter</taxon>
    </lineage>
</organism>
<dbReference type="EMBL" id="BMFJ01000001">
    <property type="protein sequence ID" value="GGE31809.1"/>
    <property type="molecule type" value="Genomic_DNA"/>
</dbReference>
<dbReference type="AlphaFoldDB" id="A0A917A823"/>
<dbReference type="Proteomes" id="UP000612855">
    <property type="component" value="Unassembled WGS sequence"/>
</dbReference>
<sequence>MFRLSISAGLVGAALLLPGAAMATQTYFEGFNGPGHSFSSGGNYGTVTLTDEATTGIAAFEGIGFAGITESPYGP</sequence>
<proteinExistence type="predicted"/>
<gene>
    <name evidence="2" type="ORF">GCM10011360_19670</name>
</gene>
<protein>
    <recommendedName>
        <fullName evidence="4">PEP-CTERM sorting domain-containing protein</fullName>
    </recommendedName>
</protein>
<evidence type="ECO:0008006" key="4">
    <source>
        <dbReference type="Google" id="ProtNLM"/>
    </source>
</evidence>
<feature type="signal peptide" evidence="1">
    <location>
        <begin position="1"/>
        <end position="23"/>
    </location>
</feature>
<dbReference type="RefSeq" id="WP_188477522.1">
    <property type="nucleotide sequence ID" value="NZ_BMFJ01000001.1"/>
</dbReference>
<comment type="caution">
    <text evidence="2">The sequence shown here is derived from an EMBL/GenBank/DDBJ whole genome shotgun (WGS) entry which is preliminary data.</text>
</comment>
<evidence type="ECO:0000313" key="2">
    <source>
        <dbReference type="EMBL" id="GGE31809.1"/>
    </source>
</evidence>
<keyword evidence="3" id="KW-1185">Reference proteome</keyword>
<keyword evidence="1" id="KW-0732">Signal</keyword>
<name>A0A917A823_9RHOB</name>
<accession>A0A917A823</accession>
<evidence type="ECO:0000313" key="3">
    <source>
        <dbReference type="Proteomes" id="UP000612855"/>
    </source>
</evidence>
<evidence type="ECO:0000256" key="1">
    <source>
        <dbReference type="SAM" id="SignalP"/>
    </source>
</evidence>
<reference evidence="3" key="1">
    <citation type="journal article" date="2019" name="Int. J. Syst. Evol. Microbiol.">
        <title>The Global Catalogue of Microorganisms (GCM) 10K type strain sequencing project: providing services to taxonomists for standard genome sequencing and annotation.</title>
        <authorList>
            <consortium name="The Broad Institute Genomics Platform"/>
            <consortium name="The Broad Institute Genome Sequencing Center for Infectious Disease"/>
            <person name="Wu L."/>
            <person name="Ma J."/>
        </authorList>
    </citation>
    <scope>NUCLEOTIDE SEQUENCE [LARGE SCALE GENOMIC DNA]</scope>
    <source>
        <strain evidence="3">CGMCC 1.12664</strain>
    </source>
</reference>